<dbReference type="EMBL" id="SLUP01000001">
    <property type="protein sequence ID" value="TCL69236.1"/>
    <property type="molecule type" value="Genomic_DNA"/>
</dbReference>
<sequence length="282" mass="33359">MITLVNFADKKFKKKRNWSSFTAKLFGKVNKVIKYGPEDIDKAYIEKNKESVKYRDKGFGNYFWKPFIVNKALNEINDGEYLFYADSGTLFIKTVVPLIKHMEKQEKNIMCFRLPLIEKQWTKRDAFLLMDCDKAYYKDSTQIMGGFIILKKCKESMEFINQWIKFSSDNRILSDDENVMGKSNDREFIAHRHDQSVLSLLSKKHSNVLIEGDITDYGCFPYRYINNLNNMDKKCLYDKNIINNPEINAFRGTILLNRKNDPVIYFCKYLVRQILFKIGIRK</sequence>
<name>A0A4R1RS98_9FLAO</name>
<proteinExistence type="predicted"/>
<dbReference type="OrthoDB" id="9804725at2"/>
<reference evidence="1 2" key="1">
    <citation type="submission" date="2019-03" db="EMBL/GenBank/DDBJ databases">
        <title>Genomic Encyclopedia of Type Strains, Phase IV (KMG-IV): sequencing the most valuable type-strain genomes for metagenomic binning, comparative biology and taxonomic classification.</title>
        <authorList>
            <person name="Goeker M."/>
        </authorList>
    </citation>
    <scope>NUCLEOTIDE SEQUENCE [LARGE SCALE GENOMIC DNA]</scope>
    <source>
        <strain evidence="1 2">DSM 18792</strain>
    </source>
</reference>
<dbReference type="AlphaFoldDB" id="A0A4R1RS98"/>
<gene>
    <name evidence="1" type="ORF">EV196_101671</name>
</gene>
<comment type="caution">
    <text evidence="1">The sequence shown here is derived from an EMBL/GenBank/DDBJ whole genome shotgun (WGS) entry which is preliminary data.</text>
</comment>
<protein>
    <submittedName>
        <fullName evidence="1">Galactosyl transferase GMA12/MNN10 family protein</fullName>
    </submittedName>
</protein>
<dbReference type="GO" id="GO:0016740">
    <property type="term" value="F:transferase activity"/>
    <property type="evidence" value="ECO:0007669"/>
    <property type="project" value="UniProtKB-KW"/>
</dbReference>
<organism evidence="1 2">
    <name type="scientific">Mariniflexile fucanivorans</name>
    <dbReference type="NCBI Taxonomy" id="264023"/>
    <lineage>
        <taxon>Bacteria</taxon>
        <taxon>Pseudomonadati</taxon>
        <taxon>Bacteroidota</taxon>
        <taxon>Flavobacteriia</taxon>
        <taxon>Flavobacteriales</taxon>
        <taxon>Flavobacteriaceae</taxon>
        <taxon>Mariniflexile</taxon>
    </lineage>
</organism>
<keyword evidence="2" id="KW-1185">Reference proteome</keyword>
<keyword evidence="1" id="KW-0808">Transferase</keyword>
<dbReference type="Proteomes" id="UP000295455">
    <property type="component" value="Unassembled WGS sequence"/>
</dbReference>
<evidence type="ECO:0000313" key="1">
    <source>
        <dbReference type="EMBL" id="TCL69236.1"/>
    </source>
</evidence>
<evidence type="ECO:0000313" key="2">
    <source>
        <dbReference type="Proteomes" id="UP000295455"/>
    </source>
</evidence>
<accession>A0A4R1RS98</accession>
<dbReference type="RefSeq" id="WP_132214830.1">
    <property type="nucleotide sequence ID" value="NZ_OX156936.1"/>
</dbReference>